<dbReference type="InterPro" id="IPR058240">
    <property type="entry name" value="rSAM_sf"/>
</dbReference>
<keyword evidence="10" id="KW-0963">Cytoplasm</keyword>
<dbReference type="InterPro" id="IPR013785">
    <property type="entry name" value="Aldolase_TIM"/>
</dbReference>
<dbReference type="RefSeq" id="WP_009350284.1">
    <property type="nucleotide sequence ID" value="NZ_GL638147.1"/>
</dbReference>
<dbReference type="Pfam" id="PF04055">
    <property type="entry name" value="Radical_SAM"/>
    <property type="match status" value="1"/>
</dbReference>
<evidence type="ECO:0000256" key="6">
    <source>
        <dbReference type="ARBA" id="ARBA00022723"/>
    </source>
</evidence>
<keyword evidence="6 10" id="KW-0479">Metal-binding</keyword>
<gene>
    <name evidence="12" type="primary">pflA</name>
    <name evidence="12" type="ORF">HMPREF9555_01638</name>
</gene>
<evidence type="ECO:0000256" key="7">
    <source>
        <dbReference type="ARBA" id="ARBA00023002"/>
    </source>
</evidence>
<comment type="function">
    <text evidence="1 10">Activation of pyruvate formate-lyase under anaerobic conditions by generation of an organic free radical, using S-adenosylmethionine and reduced flavodoxin as cosubstrates to produce 5'-deoxy-adenosine.</text>
</comment>
<reference evidence="12 13" key="1">
    <citation type="submission" date="2010-08" db="EMBL/GenBank/DDBJ databases">
        <authorList>
            <person name="Weinstock G."/>
            <person name="Sodergren E."/>
            <person name="Clifton S."/>
            <person name="Fulton L."/>
            <person name="Fulton B."/>
            <person name="Courtney L."/>
            <person name="Fronick C."/>
            <person name="Harrison M."/>
            <person name="Strong C."/>
            <person name="Farmer C."/>
            <person name="Delahaunty K."/>
            <person name="Markovic C."/>
            <person name="Hall O."/>
            <person name="Minx P."/>
            <person name="Tomlinson C."/>
            <person name="Mitreva M."/>
            <person name="Hou S."/>
            <person name="Chen J."/>
            <person name="Wollam A."/>
            <person name="Pepin K.H."/>
            <person name="Johnson M."/>
            <person name="Bhonagiri V."/>
            <person name="Zhang X."/>
            <person name="Suruliraj S."/>
            <person name="Warren W."/>
            <person name="Chinwalla A."/>
            <person name="Mardis E.R."/>
            <person name="Wilson R.K."/>
        </authorList>
    </citation>
    <scope>NUCLEOTIDE SEQUENCE [LARGE SCALE GENOMIC DNA]</scope>
    <source>
        <strain evidence="12 13">F0399</strain>
    </source>
</reference>
<dbReference type="PANTHER" id="PTHR30352">
    <property type="entry name" value="PYRUVATE FORMATE-LYASE-ACTIVATING ENZYME"/>
    <property type="match status" value="1"/>
</dbReference>
<dbReference type="PIRSF" id="PIRSF000371">
    <property type="entry name" value="PFL_act_enz"/>
    <property type="match status" value="1"/>
</dbReference>
<evidence type="ECO:0000259" key="11">
    <source>
        <dbReference type="PROSITE" id="PS51918"/>
    </source>
</evidence>
<feature type="domain" description="Radical SAM core" evidence="11">
    <location>
        <begin position="17"/>
        <end position="250"/>
    </location>
</feature>
<comment type="subcellular location">
    <subcellularLocation>
        <location evidence="10">Cytoplasm</location>
    </subcellularLocation>
</comment>
<dbReference type="InterPro" id="IPR034457">
    <property type="entry name" value="Organic_radical-activating"/>
</dbReference>
<dbReference type="SUPFAM" id="SSF102114">
    <property type="entry name" value="Radical SAM enzymes"/>
    <property type="match status" value="1"/>
</dbReference>
<comment type="cofactor">
    <cofactor evidence="10">
        <name>[4Fe-4S] cluster</name>
        <dbReference type="ChEBI" id="CHEBI:49883"/>
    </cofactor>
    <text evidence="10">Binds 1 [4Fe-4S] cluster. The cluster is coordinated with 3 cysteines and an exchangeable S-adenosyl-L-methionine.</text>
</comment>
<keyword evidence="13" id="KW-1185">Reference proteome</keyword>
<keyword evidence="7 10" id="KW-0560">Oxidoreductase</keyword>
<evidence type="ECO:0000313" key="13">
    <source>
        <dbReference type="Proteomes" id="UP000004633"/>
    </source>
</evidence>
<dbReference type="GO" id="GO:0046872">
    <property type="term" value="F:metal ion binding"/>
    <property type="evidence" value="ECO:0007669"/>
    <property type="project" value="UniProtKB-UniRule"/>
</dbReference>
<dbReference type="InterPro" id="IPR007197">
    <property type="entry name" value="rSAM"/>
</dbReference>
<evidence type="ECO:0000256" key="10">
    <source>
        <dbReference type="RuleBase" id="RU362053"/>
    </source>
</evidence>
<dbReference type="InterPro" id="IPR001989">
    <property type="entry name" value="Radical_activat_CS"/>
</dbReference>
<keyword evidence="5 10" id="KW-0949">S-adenosyl-L-methionine</keyword>
<evidence type="ECO:0000256" key="3">
    <source>
        <dbReference type="ARBA" id="ARBA00021356"/>
    </source>
</evidence>
<dbReference type="InterPro" id="IPR012838">
    <property type="entry name" value="PFL1_activating"/>
</dbReference>
<comment type="catalytic activity">
    <reaction evidence="10">
        <text>glycyl-[formate C-acetyltransferase] + reduced [flavodoxin] + S-adenosyl-L-methionine = glycin-2-yl radical-[formate C-acetyltransferase] + semiquinone [flavodoxin] + 5'-deoxyadenosine + L-methionine + H(+)</text>
        <dbReference type="Rhea" id="RHEA:19225"/>
        <dbReference type="Rhea" id="RHEA-COMP:10622"/>
        <dbReference type="Rhea" id="RHEA-COMP:12190"/>
        <dbReference type="Rhea" id="RHEA-COMP:12191"/>
        <dbReference type="Rhea" id="RHEA-COMP:14480"/>
        <dbReference type="ChEBI" id="CHEBI:15378"/>
        <dbReference type="ChEBI" id="CHEBI:17319"/>
        <dbReference type="ChEBI" id="CHEBI:29947"/>
        <dbReference type="ChEBI" id="CHEBI:32722"/>
        <dbReference type="ChEBI" id="CHEBI:57618"/>
        <dbReference type="ChEBI" id="CHEBI:57844"/>
        <dbReference type="ChEBI" id="CHEBI:59789"/>
        <dbReference type="ChEBI" id="CHEBI:140311"/>
        <dbReference type="EC" id="1.97.1.4"/>
    </reaction>
</comment>
<dbReference type="SFLD" id="SFLDS00029">
    <property type="entry name" value="Radical_SAM"/>
    <property type="match status" value="1"/>
</dbReference>
<dbReference type="SFLD" id="SFLDG01066">
    <property type="entry name" value="organic_radical-activating_enz"/>
    <property type="match status" value="1"/>
</dbReference>
<sequence length="252" mass="28474">MTGCKGRINATESFGSVDGPGIRFIVFVQGCRYRCQYCHNPETWETEGGYEATPEEIFRQALRYRPYWKNTGGITVSGGEPLLQLDFVTELFRLAKVKGVNTAVDTAGEPFTHAQPFFGQFERLLPLTDLFLLDLKHIDPTRHKQLTGTDNLSALALALFLSERGKPMWIRHVLVPGYTTDEDDLRRLAAFIRSLATVERVEVLPYHAMAVHKYEELRIPYRLDGVESPDAATIARAEEILGVADYTGYMKQ</sequence>
<dbReference type="EC" id="1.97.1.4" evidence="10"/>
<dbReference type="PROSITE" id="PS01087">
    <property type="entry name" value="RADICAL_ACTIVATING"/>
    <property type="match status" value="1"/>
</dbReference>
<comment type="caution">
    <text evidence="12">The sequence shown here is derived from an EMBL/GenBank/DDBJ whole genome shotgun (WGS) entry which is preliminary data.</text>
</comment>
<evidence type="ECO:0000256" key="9">
    <source>
        <dbReference type="ARBA" id="ARBA00023014"/>
    </source>
</evidence>
<name>E7N3P8_9FIRM</name>
<accession>E7N3P8</accession>
<evidence type="ECO:0000256" key="5">
    <source>
        <dbReference type="ARBA" id="ARBA00022691"/>
    </source>
</evidence>
<evidence type="ECO:0000313" key="12">
    <source>
        <dbReference type="EMBL" id="EFW29233.1"/>
    </source>
</evidence>
<dbReference type="STRING" id="749551.HMPREF9555_01638"/>
<dbReference type="Gene3D" id="3.20.20.70">
    <property type="entry name" value="Aldolase class I"/>
    <property type="match status" value="1"/>
</dbReference>
<dbReference type="HOGENOM" id="CLU_058969_1_1_9"/>
<keyword evidence="12" id="KW-0456">Lyase</keyword>
<keyword evidence="12" id="KW-0670">Pyruvate</keyword>
<comment type="similarity">
    <text evidence="2 10">Belongs to the organic radical-activating enzymes family.</text>
</comment>
<dbReference type="NCBIfam" id="TIGR02493">
    <property type="entry name" value="PFLA"/>
    <property type="match status" value="1"/>
</dbReference>
<dbReference type="GO" id="GO:0043365">
    <property type="term" value="F:[formate-C-acetyltransferase]-activating enzyme activity"/>
    <property type="evidence" value="ECO:0007669"/>
    <property type="project" value="UniProtKB-UniRule"/>
</dbReference>
<dbReference type="CDD" id="cd01335">
    <property type="entry name" value="Radical_SAM"/>
    <property type="match status" value="1"/>
</dbReference>
<evidence type="ECO:0000256" key="4">
    <source>
        <dbReference type="ARBA" id="ARBA00022485"/>
    </source>
</evidence>
<dbReference type="InterPro" id="IPR012839">
    <property type="entry name" value="Organic_radical_activase"/>
</dbReference>
<dbReference type="GO" id="GO:0051539">
    <property type="term" value="F:4 iron, 4 sulfur cluster binding"/>
    <property type="evidence" value="ECO:0007669"/>
    <property type="project" value="UniProtKB-UniRule"/>
</dbReference>
<dbReference type="GO" id="GO:0005737">
    <property type="term" value="C:cytoplasm"/>
    <property type="evidence" value="ECO:0007669"/>
    <property type="project" value="UniProtKB-SubCell"/>
</dbReference>
<dbReference type="PANTHER" id="PTHR30352:SF5">
    <property type="entry name" value="PYRUVATE FORMATE-LYASE 1-ACTIVATING ENZYME"/>
    <property type="match status" value="1"/>
</dbReference>
<dbReference type="PROSITE" id="PS51918">
    <property type="entry name" value="RADICAL_SAM"/>
    <property type="match status" value="1"/>
</dbReference>
<dbReference type="Proteomes" id="UP000004633">
    <property type="component" value="Unassembled WGS sequence"/>
</dbReference>
<evidence type="ECO:0000256" key="2">
    <source>
        <dbReference type="ARBA" id="ARBA00009777"/>
    </source>
</evidence>
<evidence type="ECO:0000256" key="1">
    <source>
        <dbReference type="ARBA" id="ARBA00003141"/>
    </source>
</evidence>
<dbReference type="GO" id="GO:0016829">
    <property type="term" value="F:lyase activity"/>
    <property type="evidence" value="ECO:0007669"/>
    <property type="project" value="UniProtKB-KW"/>
</dbReference>
<dbReference type="EMBL" id="AECV01000035">
    <property type="protein sequence ID" value="EFW29233.1"/>
    <property type="molecule type" value="Genomic_DNA"/>
</dbReference>
<protein>
    <recommendedName>
        <fullName evidence="3 10">Pyruvate formate-lyase-activating enzyme</fullName>
        <ecNumber evidence="10">1.97.1.4</ecNumber>
    </recommendedName>
</protein>
<keyword evidence="8 10" id="KW-0408">Iron</keyword>
<organism evidence="12 13">
    <name type="scientific">Selenomonas artemidis F0399</name>
    <dbReference type="NCBI Taxonomy" id="749551"/>
    <lineage>
        <taxon>Bacteria</taxon>
        <taxon>Bacillati</taxon>
        <taxon>Bacillota</taxon>
        <taxon>Negativicutes</taxon>
        <taxon>Selenomonadales</taxon>
        <taxon>Selenomonadaceae</taxon>
        <taxon>Selenomonas</taxon>
    </lineage>
</organism>
<evidence type="ECO:0000256" key="8">
    <source>
        <dbReference type="ARBA" id="ARBA00023004"/>
    </source>
</evidence>
<proteinExistence type="inferred from homology"/>
<keyword evidence="9 10" id="KW-0411">Iron-sulfur</keyword>
<dbReference type="AlphaFoldDB" id="E7N3P8"/>
<keyword evidence="4 10" id="KW-0004">4Fe-4S</keyword>